<feature type="domain" description="Metallo-beta-lactamase" evidence="1">
    <location>
        <begin position="26"/>
        <end position="218"/>
    </location>
</feature>
<dbReference type="SMART" id="SM00849">
    <property type="entry name" value="Lactamase_B"/>
    <property type="match status" value="1"/>
</dbReference>
<protein>
    <submittedName>
        <fullName evidence="2">MBL fold metallo-hydrolase</fullName>
    </submittedName>
</protein>
<dbReference type="KEGG" id="dbk:DGMP_22470"/>
<evidence type="ECO:0000259" key="1">
    <source>
        <dbReference type="SMART" id="SM00849"/>
    </source>
</evidence>
<keyword evidence="3" id="KW-1185">Reference proteome</keyword>
<sequence length="254" mass="28992">MSIVLYDDGKHKCIKFHDLTDSGEIQSNQFLILDNRRGLLLDCGGYRVYRDLLGAIAHFIPAGCLDYIFLSHQDPDIGSGLNLWLPICKAQIMISALWSRFIPAFCVRGLSEKRVMTIDDSGMRFQLGESQLMAVPGHFMHSPGNFHLYDETAKILFTSDLGASINPEKEKITTVEEFKKHISFMSGFHNRYIPSNLLCRKWVEMVRQLDVEMIVPQHGARLCGKEVVEEFYNWVVQEKTAADDFAENLFKLPV</sequence>
<evidence type="ECO:0000313" key="2">
    <source>
        <dbReference type="EMBL" id="BCL61554.1"/>
    </source>
</evidence>
<dbReference type="Proteomes" id="UP000826725">
    <property type="component" value="Chromosome"/>
</dbReference>
<dbReference type="Pfam" id="PF19583">
    <property type="entry name" value="ODP"/>
    <property type="match status" value="1"/>
</dbReference>
<name>A0A8D5FTS4_9BACT</name>
<dbReference type="InterPro" id="IPR001279">
    <property type="entry name" value="Metallo-B-lactamas"/>
</dbReference>
<reference evidence="2" key="1">
    <citation type="submission" date="2020-09" db="EMBL/GenBank/DDBJ databases">
        <title>Desulfogranum mesoprofundum gen. nov., sp. nov., a novel mesophilic, sulfate-reducing chemolithoautotroph isolated from a deep-sea hydrothermal vent chimney in the Suiyo Seamount.</title>
        <authorList>
            <person name="Hashimoto Y."/>
            <person name="Nakagawa S."/>
        </authorList>
    </citation>
    <scope>NUCLEOTIDE SEQUENCE</scope>
    <source>
        <strain evidence="2">KT2</strain>
    </source>
</reference>
<dbReference type="RefSeq" id="WP_228853991.1">
    <property type="nucleotide sequence ID" value="NZ_AP024086.1"/>
</dbReference>
<evidence type="ECO:0000313" key="3">
    <source>
        <dbReference type="Proteomes" id="UP000826725"/>
    </source>
</evidence>
<dbReference type="AlphaFoldDB" id="A0A8D5FTS4"/>
<dbReference type="PANTHER" id="PTHR43041:SF1">
    <property type="entry name" value="METALLO-BETA-LACTAMASE DOMAIN-CONTAINING PROTEIN"/>
    <property type="match status" value="1"/>
</dbReference>
<dbReference type="InterPro" id="IPR045761">
    <property type="entry name" value="ODP_dom"/>
</dbReference>
<dbReference type="PANTHER" id="PTHR43041">
    <property type="entry name" value="HYDROLASE, METALLO-BETA-LACTAMASE SUPERFAMILY"/>
    <property type="match status" value="1"/>
</dbReference>
<accession>A0A8D5FTS4</accession>
<organism evidence="2 3">
    <name type="scientific">Desulfomarina profundi</name>
    <dbReference type="NCBI Taxonomy" id="2772557"/>
    <lineage>
        <taxon>Bacteria</taxon>
        <taxon>Pseudomonadati</taxon>
        <taxon>Thermodesulfobacteriota</taxon>
        <taxon>Desulfobulbia</taxon>
        <taxon>Desulfobulbales</taxon>
        <taxon>Desulfobulbaceae</taxon>
        <taxon>Desulfomarina</taxon>
    </lineage>
</organism>
<proteinExistence type="predicted"/>
<gene>
    <name evidence="2" type="ORF">DGMP_22470</name>
</gene>
<dbReference type="EMBL" id="AP024086">
    <property type="protein sequence ID" value="BCL61554.1"/>
    <property type="molecule type" value="Genomic_DNA"/>
</dbReference>